<dbReference type="AlphaFoldDB" id="A0A151IAM3"/>
<reference evidence="1 2" key="1">
    <citation type="submission" date="2016-03" db="EMBL/GenBank/DDBJ databases">
        <title>Cyphomyrmex costatus WGS genome.</title>
        <authorList>
            <person name="Nygaard S."/>
            <person name="Hu H."/>
            <person name="Boomsma J."/>
            <person name="Zhang G."/>
        </authorList>
    </citation>
    <scope>NUCLEOTIDE SEQUENCE [LARGE SCALE GENOMIC DNA]</scope>
    <source>
        <strain evidence="1">MS0001</strain>
        <tissue evidence="1">Whole body</tissue>
    </source>
</reference>
<gene>
    <name evidence="1" type="ORF">ALC62_12817</name>
</gene>
<dbReference type="EMBL" id="KQ978197">
    <property type="protein sequence ID" value="KYM96524.1"/>
    <property type="molecule type" value="Genomic_DNA"/>
</dbReference>
<proteinExistence type="predicted"/>
<protein>
    <submittedName>
        <fullName evidence="1">Uncharacterized protein</fullName>
    </submittedName>
</protein>
<evidence type="ECO:0000313" key="2">
    <source>
        <dbReference type="Proteomes" id="UP000078542"/>
    </source>
</evidence>
<sequence>MEDDELNLCVVPESWEKDGFLFWPPGRKGMNLRKNDSISPDFTNWSKQKCVVKRKNFTTFEDAIKTEKYLGRFNDTEDENEFLIEPHEITTLPLSNCQKSLDAIKVMSEIGGKTADSRYTIDDNIGFLKRILKNSISRSKQKK</sequence>
<name>A0A151IAM3_9HYME</name>
<evidence type="ECO:0000313" key="1">
    <source>
        <dbReference type="EMBL" id="KYM96524.1"/>
    </source>
</evidence>
<dbReference type="Proteomes" id="UP000078542">
    <property type="component" value="Unassembled WGS sequence"/>
</dbReference>
<organism evidence="1 2">
    <name type="scientific">Cyphomyrmex costatus</name>
    <dbReference type="NCBI Taxonomy" id="456900"/>
    <lineage>
        <taxon>Eukaryota</taxon>
        <taxon>Metazoa</taxon>
        <taxon>Ecdysozoa</taxon>
        <taxon>Arthropoda</taxon>
        <taxon>Hexapoda</taxon>
        <taxon>Insecta</taxon>
        <taxon>Pterygota</taxon>
        <taxon>Neoptera</taxon>
        <taxon>Endopterygota</taxon>
        <taxon>Hymenoptera</taxon>
        <taxon>Apocrita</taxon>
        <taxon>Aculeata</taxon>
        <taxon>Formicoidea</taxon>
        <taxon>Formicidae</taxon>
        <taxon>Myrmicinae</taxon>
        <taxon>Cyphomyrmex</taxon>
    </lineage>
</organism>
<keyword evidence="2" id="KW-1185">Reference proteome</keyword>
<accession>A0A151IAM3</accession>